<accession>A0A8J4HEM6</accession>
<dbReference type="InterPro" id="IPR010593">
    <property type="entry name" value="DUF1159"/>
</dbReference>
<dbReference type="AlphaFoldDB" id="A0A8J4HEM6"/>
<gene>
    <name evidence="1" type="ORF">ENY07_10640</name>
</gene>
<reference evidence="1" key="1">
    <citation type="journal article" date="2020" name="mSystems">
        <title>Genome- and Community-Level Interaction Insights into Carbon Utilization and Element Cycling Functions of Hydrothermarchaeota in Hydrothermal Sediment.</title>
        <authorList>
            <person name="Zhou Z."/>
            <person name="Liu Y."/>
            <person name="Xu W."/>
            <person name="Pan J."/>
            <person name="Luo Z.H."/>
            <person name="Li M."/>
        </authorList>
    </citation>
    <scope>NUCLEOTIDE SEQUENCE</scope>
    <source>
        <strain evidence="1">SpSt-997</strain>
    </source>
</reference>
<protein>
    <submittedName>
        <fullName evidence="1">DUF721 domain-containing protein</fullName>
    </submittedName>
</protein>
<dbReference type="PIRSF" id="PIRSF032064">
    <property type="entry name" value="UCP032064"/>
    <property type="match status" value="1"/>
</dbReference>
<dbReference type="InterPro" id="IPR007922">
    <property type="entry name" value="DciA-like"/>
</dbReference>
<proteinExistence type="predicted"/>
<dbReference type="EMBL" id="DTQM01000203">
    <property type="protein sequence ID" value="HGC43660.1"/>
    <property type="molecule type" value="Genomic_DNA"/>
</dbReference>
<dbReference type="PANTHER" id="PTHR36456">
    <property type="entry name" value="UPF0232 PROTEIN SCO3875"/>
    <property type="match status" value="1"/>
</dbReference>
<comment type="caution">
    <text evidence="1">The sequence shown here is derived from an EMBL/GenBank/DDBJ whole genome shotgun (WGS) entry which is preliminary data.</text>
</comment>
<name>A0A8J4HEM6_9PROT</name>
<dbReference type="Pfam" id="PF05258">
    <property type="entry name" value="DciA"/>
    <property type="match status" value="1"/>
</dbReference>
<sequence length="162" mass="17203">MPPAAIEDKPEAPRSIYGPRPLGALLAPLLRPTFRKRAPATAQILADWPSIVGPRLAEVTTPRRLAAGTLTLACAGPVALELQHMAGALAERINTHLGRPAVARLRFVQDLLAPMACPPPRPPPDPAVAARLAARLADLPHAELRDALDALGRAVYAAGRRR</sequence>
<organism evidence="1">
    <name type="scientific">Acidicaldus sp</name>
    <dbReference type="NCBI Taxonomy" id="1872105"/>
    <lineage>
        <taxon>Bacteria</taxon>
        <taxon>Pseudomonadati</taxon>
        <taxon>Pseudomonadota</taxon>
        <taxon>Alphaproteobacteria</taxon>
        <taxon>Acetobacterales</taxon>
        <taxon>Acetobacteraceae</taxon>
        <taxon>Acidicaldus</taxon>
    </lineage>
</organism>
<dbReference type="PANTHER" id="PTHR36456:SF1">
    <property type="entry name" value="UPF0232 PROTEIN SCO3875"/>
    <property type="match status" value="1"/>
</dbReference>
<evidence type="ECO:0000313" key="1">
    <source>
        <dbReference type="EMBL" id="HGC43660.1"/>
    </source>
</evidence>